<dbReference type="AlphaFoldDB" id="A0A1F4REN1"/>
<comment type="subcellular location">
    <subcellularLocation>
        <location evidence="1">Cell membrane</location>
        <topology evidence="1">Peripheral membrane protein</topology>
    </subcellularLocation>
</comment>
<dbReference type="PROSITE" id="PS00211">
    <property type="entry name" value="ABC_TRANSPORTER_1"/>
    <property type="match status" value="1"/>
</dbReference>
<keyword evidence="8" id="KW-1278">Translocase</keyword>
<dbReference type="FunFam" id="3.40.50.300:FF:000016">
    <property type="entry name" value="Oligopeptide ABC transporter ATP-binding component"/>
    <property type="match status" value="1"/>
</dbReference>
<gene>
    <name evidence="11" type="ORF">A3H38_05565</name>
</gene>
<evidence type="ECO:0000256" key="1">
    <source>
        <dbReference type="ARBA" id="ARBA00004202"/>
    </source>
</evidence>
<evidence type="ECO:0000256" key="6">
    <source>
        <dbReference type="ARBA" id="ARBA00022741"/>
    </source>
</evidence>
<evidence type="ECO:0000256" key="4">
    <source>
        <dbReference type="ARBA" id="ARBA00022475"/>
    </source>
</evidence>
<evidence type="ECO:0000256" key="7">
    <source>
        <dbReference type="ARBA" id="ARBA00022840"/>
    </source>
</evidence>
<dbReference type="Pfam" id="PF00005">
    <property type="entry name" value="ABC_tran"/>
    <property type="match status" value="1"/>
</dbReference>
<dbReference type="PROSITE" id="PS50893">
    <property type="entry name" value="ABC_TRANSPORTER_2"/>
    <property type="match status" value="1"/>
</dbReference>
<dbReference type="InterPro" id="IPR050388">
    <property type="entry name" value="ABC_Ni/Peptide_Import"/>
</dbReference>
<comment type="caution">
    <text evidence="11">The sequence shown here is derived from an EMBL/GenBank/DDBJ whole genome shotgun (WGS) entry which is preliminary data.</text>
</comment>
<comment type="similarity">
    <text evidence="2">Belongs to the ABC transporter superfamily.</text>
</comment>
<dbReference type="Gene3D" id="3.40.50.300">
    <property type="entry name" value="P-loop containing nucleotide triphosphate hydrolases"/>
    <property type="match status" value="1"/>
</dbReference>
<dbReference type="PANTHER" id="PTHR43297">
    <property type="entry name" value="OLIGOPEPTIDE TRANSPORT ATP-BINDING PROTEIN APPD"/>
    <property type="match status" value="1"/>
</dbReference>
<organism evidence="11 12">
    <name type="scientific">candidate division WOR-1 bacterium RIFCSPLOWO2_02_FULL_46_20</name>
    <dbReference type="NCBI Taxonomy" id="1802567"/>
    <lineage>
        <taxon>Bacteria</taxon>
        <taxon>Bacillati</taxon>
        <taxon>Saganbacteria</taxon>
    </lineage>
</organism>
<dbReference type="InterPro" id="IPR003439">
    <property type="entry name" value="ABC_transporter-like_ATP-bd"/>
</dbReference>
<name>A0A1F4REN1_UNCSA</name>
<dbReference type="InterPro" id="IPR003593">
    <property type="entry name" value="AAA+_ATPase"/>
</dbReference>
<dbReference type="CDD" id="cd03257">
    <property type="entry name" value="ABC_NikE_OppD_transporters"/>
    <property type="match status" value="1"/>
</dbReference>
<feature type="domain" description="ABC transporter" evidence="10">
    <location>
        <begin position="2"/>
        <end position="252"/>
    </location>
</feature>
<evidence type="ECO:0000256" key="2">
    <source>
        <dbReference type="ARBA" id="ARBA00005417"/>
    </source>
</evidence>
<keyword evidence="3" id="KW-0813">Transport</keyword>
<dbReference type="SUPFAM" id="SSF52540">
    <property type="entry name" value="P-loop containing nucleoside triphosphate hydrolases"/>
    <property type="match status" value="1"/>
</dbReference>
<dbReference type="GO" id="GO:0005886">
    <property type="term" value="C:plasma membrane"/>
    <property type="evidence" value="ECO:0007669"/>
    <property type="project" value="UniProtKB-SubCell"/>
</dbReference>
<dbReference type="InterPro" id="IPR027417">
    <property type="entry name" value="P-loop_NTPase"/>
</dbReference>
<evidence type="ECO:0000256" key="9">
    <source>
        <dbReference type="ARBA" id="ARBA00023136"/>
    </source>
</evidence>
<keyword evidence="7" id="KW-0067">ATP-binding</keyword>
<dbReference type="EMBL" id="METP01000016">
    <property type="protein sequence ID" value="OGC06637.1"/>
    <property type="molecule type" value="Genomic_DNA"/>
</dbReference>
<dbReference type="InterPro" id="IPR017871">
    <property type="entry name" value="ABC_transporter-like_CS"/>
</dbReference>
<evidence type="ECO:0000256" key="8">
    <source>
        <dbReference type="ARBA" id="ARBA00022967"/>
    </source>
</evidence>
<keyword evidence="6" id="KW-0547">Nucleotide-binding</keyword>
<keyword evidence="9" id="KW-0472">Membrane</keyword>
<dbReference type="Proteomes" id="UP000176938">
    <property type="component" value="Unassembled WGS sequence"/>
</dbReference>
<evidence type="ECO:0000256" key="5">
    <source>
        <dbReference type="ARBA" id="ARBA00022519"/>
    </source>
</evidence>
<evidence type="ECO:0000313" key="12">
    <source>
        <dbReference type="Proteomes" id="UP000176938"/>
    </source>
</evidence>
<reference evidence="11 12" key="1">
    <citation type="journal article" date="2016" name="Nat. Commun.">
        <title>Thousands of microbial genomes shed light on interconnected biogeochemical processes in an aquifer system.</title>
        <authorList>
            <person name="Anantharaman K."/>
            <person name="Brown C.T."/>
            <person name="Hug L.A."/>
            <person name="Sharon I."/>
            <person name="Castelle C.J."/>
            <person name="Probst A.J."/>
            <person name="Thomas B.C."/>
            <person name="Singh A."/>
            <person name="Wilkins M.J."/>
            <person name="Karaoz U."/>
            <person name="Brodie E.L."/>
            <person name="Williams K.H."/>
            <person name="Hubbard S.S."/>
            <person name="Banfield J.F."/>
        </authorList>
    </citation>
    <scope>NUCLEOTIDE SEQUENCE [LARGE SCALE GENOMIC DNA]</scope>
</reference>
<proteinExistence type="inferred from homology"/>
<dbReference type="GO" id="GO:0016887">
    <property type="term" value="F:ATP hydrolysis activity"/>
    <property type="evidence" value="ECO:0007669"/>
    <property type="project" value="InterPro"/>
</dbReference>
<evidence type="ECO:0000313" key="11">
    <source>
        <dbReference type="EMBL" id="OGC06637.1"/>
    </source>
</evidence>
<accession>A0A1F4REN1</accession>
<keyword evidence="4" id="KW-1003">Cell membrane</keyword>
<sequence>MLEVKNLSTYFYQDDAIVKAVDDISLSVEKGEVLGILGESGSGKSTIAHSILRLIQPPGKIVSGEIIFNGRDLLRLTDEEIINIRGAKISMIFQDPFTSLNPVFTVGEQIVEVIRLHQGLNKKEAWEKAIQMLETVQIKYPGARVRDYPHQFSGGMRQRAMIAMALACKPELLIADEPTTALDVTIQAEILKLIKEIQQKFNLSVIYITHNFGIIKAICQRVIVVSKGKIVERGGVGDVFASPMQFFRRSQRL</sequence>
<keyword evidence="5" id="KW-0997">Cell inner membrane</keyword>
<evidence type="ECO:0000256" key="3">
    <source>
        <dbReference type="ARBA" id="ARBA00022448"/>
    </source>
</evidence>
<evidence type="ECO:0000259" key="10">
    <source>
        <dbReference type="PROSITE" id="PS50893"/>
    </source>
</evidence>
<dbReference type="SMART" id="SM00382">
    <property type="entry name" value="AAA"/>
    <property type="match status" value="1"/>
</dbReference>
<dbReference type="GO" id="GO:0005524">
    <property type="term" value="F:ATP binding"/>
    <property type="evidence" value="ECO:0007669"/>
    <property type="project" value="UniProtKB-KW"/>
</dbReference>
<dbReference type="PANTHER" id="PTHR43297:SF14">
    <property type="entry name" value="ATPASE AAA-TYPE CORE DOMAIN-CONTAINING PROTEIN"/>
    <property type="match status" value="1"/>
</dbReference>
<protein>
    <recommendedName>
        <fullName evidence="10">ABC transporter domain-containing protein</fullName>
    </recommendedName>
</protein>